<protein>
    <recommendedName>
        <fullName evidence="12">Peptidase S1 domain-containing protein</fullName>
    </recommendedName>
</protein>
<feature type="disulfide bond" evidence="5">
    <location>
        <begin position="38"/>
        <end position="56"/>
    </location>
</feature>
<feature type="domain" description="Peptidase S1" evidence="8">
    <location>
        <begin position="163"/>
        <end position="393"/>
    </location>
</feature>
<name>A0A4Z2CBK9_9TELE</name>
<dbReference type="InterPro" id="IPR001190">
    <property type="entry name" value="SRCR"/>
</dbReference>
<dbReference type="SMART" id="SM00192">
    <property type="entry name" value="LDLa"/>
    <property type="match status" value="1"/>
</dbReference>
<dbReference type="Gene3D" id="3.10.250.10">
    <property type="entry name" value="SRCR-like domain"/>
    <property type="match status" value="1"/>
</dbReference>
<dbReference type="InterPro" id="IPR001314">
    <property type="entry name" value="Peptidase_S1A"/>
</dbReference>
<evidence type="ECO:0000313" key="11">
    <source>
        <dbReference type="Proteomes" id="UP000516260"/>
    </source>
</evidence>
<accession>A0A4Z2CBK9</accession>
<dbReference type="Gene3D" id="2.40.10.10">
    <property type="entry name" value="Trypsin-like serine proteases"/>
    <property type="match status" value="2"/>
</dbReference>
<evidence type="ECO:0000256" key="1">
    <source>
        <dbReference type="ARBA" id="ARBA00022670"/>
    </source>
</evidence>
<evidence type="ECO:0000256" key="5">
    <source>
        <dbReference type="PROSITE-ProRule" id="PRU00124"/>
    </source>
</evidence>
<dbReference type="PROSITE" id="PS50240">
    <property type="entry name" value="TRYPSIN_DOM"/>
    <property type="match status" value="1"/>
</dbReference>
<dbReference type="Pfam" id="PF00089">
    <property type="entry name" value="Trypsin"/>
    <property type="match status" value="1"/>
</dbReference>
<dbReference type="SMART" id="SM00202">
    <property type="entry name" value="SR"/>
    <property type="match status" value="1"/>
</dbReference>
<proteinExistence type="predicted"/>
<dbReference type="SUPFAM" id="SSF50494">
    <property type="entry name" value="Trypsin-like serine proteases"/>
    <property type="match status" value="1"/>
</dbReference>
<evidence type="ECO:0008006" key="12">
    <source>
        <dbReference type="Google" id="ProtNLM"/>
    </source>
</evidence>
<dbReference type="InterPro" id="IPR043504">
    <property type="entry name" value="Peptidase_S1_PA_chymotrypsin"/>
</dbReference>
<organism evidence="10 11">
    <name type="scientific">Takifugu bimaculatus</name>
    <dbReference type="NCBI Taxonomy" id="433685"/>
    <lineage>
        <taxon>Eukaryota</taxon>
        <taxon>Metazoa</taxon>
        <taxon>Chordata</taxon>
        <taxon>Craniata</taxon>
        <taxon>Vertebrata</taxon>
        <taxon>Euteleostomi</taxon>
        <taxon>Actinopterygii</taxon>
        <taxon>Neopterygii</taxon>
        <taxon>Teleostei</taxon>
        <taxon>Neoteleostei</taxon>
        <taxon>Acanthomorphata</taxon>
        <taxon>Eupercaria</taxon>
        <taxon>Tetraodontiformes</taxon>
        <taxon>Tetradontoidea</taxon>
        <taxon>Tetraodontidae</taxon>
        <taxon>Takifugu</taxon>
    </lineage>
</organism>
<comment type="caution">
    <text evidence="6">Lacks conserved residue(s) required for the propagation of feature annotation.</text>
</comment>
<dbReference type="InterPro" id="IPR009003">
    <property type="entry name" value="Peptidase_S1_PA"/>
</dbReference>
<feature type="disulfide bond" evidence="5">
    <location>
        <begin position="50"/>
        <end position="65"/>
    </location>
</feature>
<dbReference type="CDD" id="cd00112">
    <property type="entry name" value="LDLa"/>
    <property type="match status" value="1"/>
</dbReference>
<dbReference type="GO" id="GO:0006508">
    <property type="term" value="P:proteolysis"/>
    <property type="evidence" value="ECO:0007669"/>
    <property type="project" value="UniProtKB-KW"/>
</dbReference>
<dbReference type="PANTHER" id="PTHR24252:SF30">
    <property type="entry name" value="TRANSMEMBRANE SERINE PROTEASE 2"/>
    <property type="match status" value="1"/>
</dbReference>
<evidence type="ECO:0000256" key="6">
    <source>
        <dbReference type="PROSITE-ProRule" id="PRU00196"/>
    </source>
</evidence>
<comment type="caution">
    <text evidence="10">The sequence shown here is derived from an EMBL/GenBank/DDBJ whole genome shotgun (WGS) entry which is preliminary data.</text>
</comment>
<evidence type="ECO:0000259" key="8">
    <source>
        <dbReference type="PROSITE" id="PS50240"/>
    </source>
</evidence>
<evidence type="ECO:0000256" key="2">
    <source>
        <dbReference type="ARBA" id="ARBA00022801"/>
    </source>
</evidence>
<reference evidence="10 11" key="1">
    <citation type="submission" date="2019-04" db="EMBL/GenBank/DDBJ databases">
        <title>The sequence and de novo assembly of Takifugu bimaculatus genome using PacBio and Hi-C technologies.</title>
        <authorList>
            <person name="Xu P."/>
            <person name="Liu B."/>
            <person name="Zhou Z."/>
        </authorList>
    </citation>
    <scope>NUCLEOTIDE SEQUENCE [LARGE SCALE GENOMIC DNA]</scope>
    <source>
        <strain evidence="10">TB-2018</strain>
        <tissue evidence="10">Muscle</tissue>
    </source>
</reference>
<sequence length="402" mass="43960">MCVKRSVTSVISLLILLLLAGILLAYYFSSTCIHGLQCGDSSCVWASQWCDGVEDCPAGQDEANCVRLHGSGFVLQVYGSGGWRNVCSRGWSAQQGRASCLEMGYSRGTFFQSGQQRVTSEGGFFQLKSDFYPEASILQQFVLTNSCPDDSVVTLQCTDCGRGVNSSRPSAGTWPWQVSLQLAGSHYCGGAIVSPYWLVTAAHCVLSFCPTGDPRPAAWTVYAATVNPLDTLFTPAHFVSHIVIHEGYNSLTHTGDIALMRLKKPLDFTDSNIGPVCLPNIGLNITDQQHSWITQLSGSGFLYLKGVPVSIMDSVECNRSSQYRGRISQDMLCARGTDEAVCQADSGSPLVTLKNGVWWLTGDTIWGDKCTEHNIGVHSNISYFQAWIHQQMKVSYPEMKQQ</sequence>
<dbReference type="SUPFAM" id="SSF57424">
    <property type="entry name" value="LDL receptor-like module"/>
    <property type="match status" value="1"/>
</dbReference>
<dbReference type="InterPro" id="IPR018114">
    <property type="entry name" value="TRYPSIN_HIS"/>
</dbReference>
<dbReference type="PROSITE" id="PS50068">
    <property type="entry name" value="LDLRA_2"/>
    <property type="match status" value="1"/>
</dbReference>
<dbReference type="InterPro" id="IPR036055">
    <property type="entry name" value="LDL_receptor-like_sf"/>
</dbReference>
<feature type="transmembrane region" description="Helical" evidence="7">
    <location>
        <begin position="7"/>
        <end position="28"/>
    </location>
</feature>
<dbReference type="SMART" id="SM00020">
    <property type="entry name" value="Tryp_SPc"/>
    <property type="match status" value="1"/>
</dbReference>
<keyword evidence="2" id="KW-0378">Hydrolase</keyword>
<dbReference type="PROSITE" id="PS50287">
    <property type="entry name" value="SRCR_2"/>
    <property type="match status" value="1"/>
</dbReference>
<dbReference type="PRINTS" id="PR00722">
    <property type="entry name" value="CHYMOTRYPSIN"/>
</dbReference>
<dbReference type="SUPFAM" id="SSF56487">
    <property type="entry name" value="SRCR-like"/>
    <property type="match status" value="1"/>
</dbReference>
<dbReference type="PROSITE" id="PS00134">
    <property type="entry name" value="TRYPSIN_HIS"/>
    <property type="match status" value="1"/>
</dbReference>
<evidence type="ECO:0000313" key="10">
    <source>
        <dbReference type="EMBL" id="TNN01627.1"/>
    </source>
</evidence>
<dbReference type="AlphaFoldDB" id="A0A4Z2CBK9"/>
<keyword evidence="1" id="KW-0645">Protease</keyword>
<evidence type="ECO:0000256" key="3">
    <source>
        <dbReference type="ARBA" id="ARBA00022825"/>
    </source>
</evidence>
<feature type="domain" description="SRCR" evidence="9">
    <location>
        <begin position="75"/>
        <end position="158"/>
    </location>
</feature>
<keyword evidence="4 5" id="KW-1015">Disulfide bond</keyword>
<dbReference type="InterPro" id="IPR002172">
    <property type="entry name" value="LDrepeatLR_classA_rpt"/>
</dbReference>
<evidence type="ECO:0000259" key="9">
    <source>
        <dbReference type="PROSITE" id="PS50287"/>
    </source>
</evidence>
<dbReference type="FunFam" id="2.40.10.10:FF:000068">
    <property type="entry name" value="transmembrane protease serine 2"/>
    <property type="match status" value="1"/>
</dbReference>
<dbReference type="InterPro" id="IPR001254">
    <property type="entry name" value="Trypsin_dom"/>
</dbReference>
<evidence type="ECO:0000256" key="7">
    <source>
        <dbReference type="SAM" id="Phobius"/>
    </source>
</evidence>
<gene>
    <name evidence="10" type="ORF">fugu_011009</name>
</gene>
<keyword evidence="7" id="KW-0812">Transmembrane</keyword>
<dbReference type="GO" id="GO:0004252">
    <property type="term" value="F:serine-type endopeptidase activity"/>
    <property type="evidence" value="ECO:0007669"/>
    <property type="project" value="InterPro"/>
</dbReference>
<keyword evidence="11" id="KW-1185">Reference proteome</keyword>
<keyword evidence="3" id="KW-0720">Serine protease</keyword>
<keyword evidence="7" id="KW-0472">Membrane</keyword>
<dbReference type="GO" id="GO:0016020">
    <property type="term" value="C:membrane"/>
    <property type="evidence" value="ECO:0007669"/>
    <property type="project" value="InterPro"/>
</dbReference>
<dbReference type="Proteomes" id="UP000516260">
    <property type="component" value="Chromosome 11"/>
</dbReference>
<dbReference type="Pfam" id="PF15494">
    <property type="entry name" value="SRCR_2"/>
    <property type="match status" value="1"/>
</dbReference>
<evidence type="ECO:0000256" key="4">
    <source>
        <dbReference type="ARBA" id="ARBA00023157"/>
    </source>
</evidence>
<dbReference type="InterPro" id="IPR036772">
    <property type="entry name" value="SRCR-like_dom_sf"/>
</dbReference>
<keyword evidence="7" id="KW-1133">Transmembrane helix</keyword>
<dbReference type="CDD" id="cd00190">
    <property type="entry name" value="Tryp_SPc"/>
    <property type="match status" value="1"/>
</dbReference>
<dbReference type="PANTHER" id="PTHR24252">
    <property type="entry name" value="ACROSIN-RELATED"/>
    <property type="match status" value="1"/>
</dbReference>
<dbReference type="EMBL" id="SWLE01000003">
    <property type="protein sequence ID" value="TNN01627.1"/>
    <property type="molecule type" value="Genomic_DNA"/>
</dbReference>